<dbReference type="STRING" id="1764295.A0A5B8MRB9"/>
<gene>
    <name evidence="3" type="ORF">A3770_10p57860</name>
</gene>
<sequence>MSDPWGGGGNYSQWTGQGYYGAEGQQGVPYGGGYHQQVNQENYAVFQPQTGVPVQGQVGQYDPSVYGHHHHQHQQQYYGEQGYAYMAQPQAQQVQQQWPQQNYYGNAGVGVTTTPSGTGAAVWDSLGKAGKKKKKKQGEPEGESQWPQSLRDFVERVFQYCRGTAERAKAQKWMKGTIAKSKENGTMWTKDWQSCAIPSFTDSGTISTCPICTSTFVPKTQNVTILNKQRAAAGKAPVKVPRRWRDLVSLQPDPSSSGGEKIVAYTPEAVAGRWAVQFGGMRWGDWVHEQCCDTMTTKAKEFQDVSKLKYPEITRSKWVELQKWAKHVLQQTEQELKDLLVEGRDIARKRQKLGTTSERSLHRYTTNQNTASTSTAFTNQALHAGHNTSNGDEDEDENLRKSLRKDRFGQGGLMSGETLAFINKEKKKATKKSRFATKQGKLSKKKKSLEEGASGGPVVGTCDLMCPIAELEKRFRTNDFDELELPGTGFKGGVHGLAVKRFARTITEEDRKPDRLRTKSALLKTMTHLSSLMDSKRTTFEKVHRFLWDRYRAIRTDLSIQHIKDDFAVQCYEQMIRFHIIAEHELCEETATVTNPHGFNSHLNVEQMYKCLTSLFTLYDDLAKAGQPCANEPEFRAYNILLTMDTHGKYRRDEAAHTFALTRMRPEILRSDFVRYAVKLNSFYHEGNFVKFFKIVRRSPYLVSCILHAYFDPARANAVRLFSQGMYGRSTTLPVSFVRDALLMDNQRDAKELLQSFGLSVQRGEGGLLVSIGEKNFKPREETLRKRSAFISSLKGKSSYRDLCRSQTTLGTFQLL</sequence>
<dbReference type="OrthoDB" id="264795at2759"/>
<feature type="region of interest" description="Disordered" evidence="1">
    <location>
        <begin position="351"/>
        <end position="373"/>
    </location>
</feature>
<keyword evidence="4" id="KW-1185">Reference proteome</keyword>
<dbReference type="InterPro" id="IPR005062">
    <property type="entry name" value="SAC3/GANP/THP3_conserved"/>
</dbReference>
<proteinExistence type="predicted"/>
<protein>
    <submittedName>
        <fullName evidence="3">SAC3 family protein</fullName>
    </submittedName>
</protein>
<dbReference type="GO" id="GO:0006406">
    <property type="term" value="P:mRNA export from nucleus"/>
    <property type="evidence" value="ECO:0007669"/>
    <property type="project" value="TreeGrafter"/>
</dbReference>
<dbReference type="Pfam" id="PF03399">
    <property type="entry name" value="SAC3_GANP"/>
    <property type="match status" value="1"/>
</dbReference>
<reference evidence="3 4" key="1">
    <citation type="submission" date="2018-07" db="EMBL/GenBank/DDBJ databases">
        <title>The complete nuclear genome of the prasinophyte Chloropicon primus (CCMP1205).</title>
        <authorList>
            <person name="Pombert J.-F."/>
            <person name="Otis C."/>
            <person name="Turmel M."/>
            <person name="Lemieux C."/>
        </authorList>
    </citation>
    <scope>NUCLEOTIDE SEQUENCE [LARGE SCALE GENOMIC DNA]</scope>
    <source>
        <strain evidence="3 4">CCMP1205</strain>
    </source>
</reference>
<dbReference type="Gene3D" id="1.25.40.990">
    <property type="match status" value="1"/>
</dbReference>
<name>A0A5B8MRB9_9CHLO</name>
<organism evidence="3 4">
    <name type="scientific">Chloropicon primus</name>
    <dbReference type="NCBI Taxonomy" id="1764295"/>
    <lineage>
        <taxon>Eukaryota</taxon>
        <taxon>Viridiplantae</taxon>
        <taxon>Chlorophyta</taxon>
        <taxon>Chloropicophyceae</taxon>
        <taxon>Chloropicales</taxon>
        <taxon>Chloropicaceae</taxon>
        <taxon>Chloropicon</taxon>
    </lineage>
</organism>
<feature type="region of interest" description="Disordered" evidence="1">
    <location>
        <begin position="430"/>
        <end position="454"/>
    </location>
</feature>
<dbReference type="PANTHER" id="PTHR12436:SF3">
    <property type="entry name" value="GERMINAL-CENTER ASSOCIATED NUCLEAR PROTEIN"/>
    <property type="match status" value="1"/>
</dbReference>
<dbReference type="GO" id="GO:0070390">
    <property type="term" value="C:transcription export complex 2"/>
    <property type="evidence" value="ECO:0007669"/>
    <property type="project" value="TreeGrafter"/>
</dbReference>
<dbReference type="PANTHER" id="PTHR12436">
    <property type="entry name" value="80 KDA MCM3-ASSOCIATED PROTEIN"/>
    <property type="match status" value="1"/>
</dbReference>
<dbReference type="Proteomes" id="UP000316726">
    <property type="component" value="Chromosome 10"/>
</dbReference>
<dbReference type="GO" id="GO:0005737">
    <property type="term" value="C:cytoplasm"/>
    <property type="evidence" value="ECO:0007669"/>
    <property type="project" value="TreeGrafter"/>
</dbReference>
<evidence type="ECO:0000259" key="2">
    <source>
        <dbReference type="Pfam" id="PF03399"/>
    </source>
</evidence>
<feature type="compositionally biased region" description="Basic residues" evidence="1">
    <location>
        <begin position="430"/>
        <end position="447"/>
    </location>
</feature>
<feature type="domain" description="SAC3/GANP/THP3 conserved" evidence="2">
    <location>
        <begin position="465"/>
        <end position="762"/>
    </location>
</feature>
<evidence type="ECO:0000313" key="4">
    <source>
        <dbReference type="Proteomes" id="UP000316726"/>
    </source>
</evidence>
<dbReference type="EMBL" id="CP031043">
    <property type="protein sequence ID" value="QDZ23268.1"/>
    <property type="molecule type" value="Genomic_DNA"/>
</dbReference>
<dbReference type="InterPro" id="IPR045107">
    <property type="entry name" value="SAC3/GANP/THP3"/>
</dbReference>
<accession>A0A5B8MRB9</accession>
<evidence type="ECO:0000256" key="1">
    <source>
        <dbReference type="SAM" id="MobiDB-lite"/>
    </source>
</evidence>
<evidence type="ECO:0000313" key="3">
    <source>
        <dbReference type="EMBL" id="QDZ23268.1"/>
    </source>
</evidence>
<dbReference type="AlphaFoldDB" id="A0A5B8MRB9"/>
<feature type="region of interest" description="Disordered" evidence="1">
    <location>
        <begin position="128"/>
        <end position="148"/>
    </location>
</feature>